<dbReference type="PANTHER" id="PTHR43130">
    <property type="entry name" value="ARAC-FAMILY TRANSCRIPTIONAL REGULATOR"/>
    <property type="match status" value="1"/>
</dbReference>
<dbReference type="SUPFAM" id="SSF52317">
    <property type="entry name" value="Class I glutamine amidotransferase-like"/>
    <property type="match status" value="1"/>
</dbReference>
<name>A0A7X6KWP4_9CELL</name>
<gene>
    <name evidence="2" type="ORF">HGA03_11340</name>
</gene>
<organism evidence="2 3">
    <name type="scientific">Cellulomonas denverensis</name>
    <dbReference type="NCBI Taxonomy" id="264297"/>
    <lineage>
        <taxon>Bacteria</taxon>
        <taxon>Bacillati</taxon>
        <taxon>Actinomycetota</taxon>
        <taxon>Actinomycetes</taxon>
        <taxon>Micrococcales</taxon>
        <taxon>Cellulomonadaceae</taxon>
        <taxon>Cellulomonas</taxon>
    </lineage>
</organism>
<dbReference type="InterPro" id="IPR002818">
    <property type="entry name" value="DJ-1/PfpI"/>
</dbReference>
<dbReference type="EMBL" id="JAAXOX010000005">
    <property type="protein sequence ID" value="NKY23255.1"/>
    <property type="molecule type" value="Genomic_DNA"/>
</dbReference>
<keyword evidence="3" id="KW-1185">Reference proteome</keyword>
<dbReference type="RefSeq" id="WP_168630393.1">
    <property type="nucleotide sequence ID" value="NZ_BONL01000018.1"/>
</dbReference>
<feature type="domain" description="DJ-1/PfpI" evidence="1">
    <location>
        <begin position="8"/>
        <end position="176"/>
    </location>
</feature>
<sequence>MGTGHPLRIGLFAFDDVEELDLVGPYEVLAAWAAMSPLRPEVLIFSPDGAGVRAAKGLRLLPDTSADEAGDLHVLIHPGGQGTRRLAEDPTHLAWLRGLRPTTPLMASVCTGALPFAAAGLLAGRPATTHWRAFDELAALDASVLIDTEARFVDDGDVVTSAGVSAGIDMALHLVARLESPAAARDVRRAIQYDPAPPV</sequence>
<protein>
    <submittedName>
        <fullName evidence="2">DJ-1/PfpI family protein</fullName>
    </submittedName>
</protein>
<evidence type="ECO:0000313" key="3">
    <source>
        <dbReference type="Proteomes" id="UP000581206"/>
    </source>
</evidence>
<dbReference type="InterPro" id="IPR052158">
    <property type="entry name" value="INH-QAR"/>
</dbReference>
<dbReference type="Gene3D" id="3.40.50.880">
    <property type="match status" value="1"/>
</dbReference>
<dbReference type="CDD" id="cd03139">
    <property type="entry name" value="GATase1_PfpI_2"/>
    <property type="match status" value="1"/>
</dbReference>
<dbReference type="Proteomes" id="UP000581206">
    <property type="component" value="Unassembled WGS sequence"/>
</dbReference>
<proteinExistence type="predicted"/>
<accession>A0A7X6KWP4</accession>
<evidence type="ECO:0000259" key="1">
    <source>
        <dbReference type="Pfam" id="PF01965"/>
    </source>
</evidence>
<dbReference type="InterPro" id="IPR029062">
    <property type="entry name" value="Class_I_gatase-like"/>
</dbReference>
<dbReference type="AlphaFoldDB" id="A0A7X6KWP4"/>
<evidence type="ECO:0000313" key="2">
    <source>
        <dbReference type="EMBL" id="NKY23255.1"/>
    </source>
</evidence>
<reference evidence="2 3" key="1">
    <citation type="submission" date="2020-04" db="EMBL/GenBank/DDBJ databases">
        <title>MicrobeNet Type strains.</title>
        <authorList>
            <person name="Nicholson A.C."/>
        </authorList>
    </citation>
    <scope>NUCLEOTIDE SEQUENCE [LARGE SCALE GENOMIC DNA]</scope>
    <source>
        <strain evidence="2 3">ATCC BAA-788</strain>
    </source>
</reference>
<comment type="caution">
    <text evidence="2">The sequence shown here is derived from an EMBL/GenBank/DDBJ whole genome shotgun (WGS) entry which is preliminary data.</text>
</comment>
<dbReference type="Pfam" id="PF01965">
    <property type="entry name" value="DJ-1_PfpI"/>
    <property type="match status" value="1"/>
</dbReference>
<dbReference type="PANTHER" id="PTHR43130:SF3">
    <property type="entry name" value="HTH-TYPE TRANSCRIPTIONAL REGULATOR RV1931C"/>
    <property type="match status" value="1"/>
</dbReference>